<comment type="caution">
    <text evidence="1">The sequence shown here is derived from an EMBL/GenBank/DDBJ whole genome shotgun (WGS) entry which is preliminary data.</text>
</comment>
<dbReference type="AlphaFoldDB" id="A0A267MB83"/>
<evidence type="ECO:0000313" key="1">
    <source>
        <dbReference type="EMBL" id="PAB56816.1"/>
    </source>
</evidence>
<dbReference type="OrthoDB" id="2383at2"/>
<dbReference type="RefSeq" id="WP_095135816.1">
    <property type="nucleotide sequence ID" value="NZ_NIBG01000031.1"/>
</dbReference>
<accession>A0A267MB83</accession>
<reference evidence="1 2" key="1">
    <citation type="submission" date="2017-06" db="EMBL/GenBank/DDBJ databases">
        <title>Draft genome sequence of anaerobic fermentative bacterium Anaeromicrobium sediminis DY2726D isolated from West Pacific Ocean sediments.</title>
        <authorList>
            <person name="Zeng X."/>
        </authorList>
    </citation>
    <scope>NUCLEOTIDE SEQUENCE [LARGE SCALE GENOMIC DNA]</scope>
    <source>
        <strain evidence="1 2">DY2726D</strain>
    </source>
</reference>
<organism evidence="1 2">
    <name type="scientific">Anaeromicrobium sediminis</name>
    <dbReference type="NCBI Taxonomy" id="1478221"/>
    <lineage>
        <taxon>Bacteria</taxon>
        <taxon>Bacillati</taxon>
        <taxon>Bacillota</taxon>
        <taxon>Clostridia</taxon>
        <taxon>Peptostreptococcales</taxon>
        <taxon>Thermotaleaceae</taxon>
        <taxon>Anaeromicrobium</taxon>
    </lineage>
</organism>
<dbReference type="Proteomes" id="UP000216024">
    <property type="component" value="Unassembled WGS sequence"/>
</dbReference>
<proteinExistence type="predicted"/>
<name>A0A267MB83_9FIRM</name>
<gene>
    <name evidence="1" type="ORF">CCE28_20285</name>
</gene>
<dbReference type="EMBL" id="NIBG01000031">
    <property type="protein sequence ID" value="PAB56816.1"/>
    <property type="molecule type" value="Genomic_DNA"/>
</dbReference>
<keyword evidence="2" id="KW-1185">Reference proteome</keyword>
<evidence type="ECO:0000313" key="2">
    <source>
        <dbReference type="Proteomes" id="UP000216024"/>
    </source>
</evidence>
<sequence>MLSIVRSGPKTLVIETNNLKKLSHFLKDDLRGVPYDRDTASTLADDNSSIAFLTTKMKDVVTVADVDYILLIPKDIEKVLSTIISHNKSHLIASLRIAPKIIMMKYLGDVEKTIESISNDYKGIIGTFDEIMEAHTNGVVISFTKENLSSPVSLSNIYDKAVYVKGNFNHILKSLHKKSLKYLNIGMGNKDWYELTIKIYDSYGQYKLHYERLLHIIENLELGLVLGESWGTDAATIFYTVGIYRVRLVTFYPPEYIKKILLGLEYLEDGKRIIDLDLFYKRKKVHWDELRTKEIKKKTDLSKKFREKILDKLKENDRDVLFQYEKEILKNTY</sequence>
<protein>
    <submittedName>
        <fullName evidence="1">Uncharacterized protein</fullName>
    </submittedName>
</protein>